<dbReference type="PANTHER" id="PTHR43712:SF2">
    <property type="entry name" value="O-METHYLTRANSFERASE CICE"/>
    <property type="match status" value="1"/>
</dbReference>
<dbReference type="InterPro" id="IPR012967">
    <property type="entry name" value="COMT_dimerisation"/>
</dbReference>
<evidence type="ECO:0000259" key="5">
    <source>
        <dbReference type="Pfam" id="PF08100"/>
    </source>
</evidence>
<dbReference type="GO" id="GO:0008168">
    <property type="term" value="F:methyltransferase activity"/>
    <property type="evidence" value="ECO:0007669"/>
    <property type="project" value="UniProtKB-KW"/>
</dbReference>
<feature type="domain" description="O-methyltransferase C-terminal" evidence="4">
    <location>
        <begin position="112"/>
        <end position="303"/>
    </location>
</feature>
<dbReference type="Proteomes" id="UP001165283">
    <property type="component" value="Unassembled WGS sequence"/>
</dbReference>
<proteinExistence type="predicted"/>
<protein>
    <submittedName>
        <fullName evidence="6">Methyltransferase</fullName>
    </submittedName>
</protein>
<dbReference type="RefSeq" id="WP_252441741.1">
    <property type="nucleotide sequence ID" value="NZ_JAGSOV010000050.1"/>
</dbReference>
<dbReference type="GO" id="GO:0032259">
    <property type="term" value="P:methylation"/>
    <property type="evidence" value="ECO:0007669"/>
    <property type="project" value="UniProtKB-KW"/>
</dbReference>
<organism evidence="6 7">
    <name type="scientific">Pseudonocardia humida</name>
    <dbReference type="NCBI Taxonomy" id="2800819"/>
    <lineage>
        <taxon>Bacteria</taxon>
        <taxon>Bacillati</taxon>
        <taxon>Actinomycetota</taxon>
        <taxon>Actinomycetes</taxon>
        <taxon>Pseudonocardiales</taxon>
        <taxon>Pseudonocardiaceae</taxon>
        <taxon>Pseudonocardia</taxon>
    </lineage>
</organism>
<name>A0ABT1A506_9PSEU</name>
<dbReference type="EMBL" id="JAGSOV010000050">
    <property type="protein sequence ID" value="MCO1658093.1"/>
    <property type="molecule type" value="Genomic_DNA"/>
</dbReference>
<dbReference type="PROSITE" id="PS51683">
    <property type="entry name" value="SAM_OMT_II"/>
    <property type="match status" value="1"/>
</dbReference>
<dbReference type="Gene3D" id="1.10.10.10">
    <property type="entry name" value="Winged helix-like DNA-binding domain superfamily/Winged helix DNA-binding domain"/>
    <property type="match status" value="1"/>
</dbReference>
<keyword evidence="1 6" id="KW-0489">Methyltransferase</keyword>
<sequence length="326" mass="34307">MTTPADALSRLADGYLATQLLHVAVELRLPEALAARPRRAAELADEVGADRAVLHRVLRGLAADGVLDELPDGRFARTPLGELLDAGHPSSMRGAVRARGGLYYTALAGLLAATRTGGTPFELAHGRPFFAHLAAHPEQGAAFQASMVARSRREAAAVVAAYDFSGFGTLVDVGGGPGLLLAAVLAANPALSGTLFDRPEVVAGATLPHVGGDFFTRVPPGADAYLLSRVIHDWDDAEATTILRTCRRAMPDTAVLLLVEALLPERAVDDPAAVRMDLHMLALLHGRERTRREYARLLEGAGLRLERVVPTTGGVHVIEACPAAGG</sequence>
<dbReference type="PIRSF" id="PIRSF005739">
    <property type="entry name" value="O-mtase"/>
    <property type="match status" value="1"/>
</dbReference>
<dbReference type="InterPro" id="IPR016461">
    <property type="entry name" value="COMT-like"/>
</dbReference>
<feature type="domain" description="O-methyltransferase dimerisation" evidence="5">
    <location>
        <begin position="10"/>
        <end position="84"/>
    </location>
</feature>
<evidence type="ECO:0000313" key="7">
    <source>
        <dbReference type="Proteomes" id="UP001165283"/>
    </source>
</evidence>
<dbReference type="InterPro" id="IPR036390">
    <property type="entry name" value="WH_DNA-bd_sf"/>
</dbReference>
<evidence type="ECO:0000256" key="2">
    <source>
        <dbReference type="ARBA" id="ARBA00022679"/>
    </source>
</evidence>
<dbReference type="SUPFAM" id="SSF46785">
    <property type="entry name" value="Winged helix' DNA-binding domain"/>
    <property type="match status" value="1"/>
</dbReference>
<reference evidence="6" key="1">
    <citation type="submission" date="2021-04" db="EMBL/GenBank/DDBJ databases">
        <title>Pseudonocardia sp. nov., isolated from sandy soil of mangrove forest.</title>
        <authorList>
            <person name="Zan Z."/>
            <person name="Huang R."/>
            <person name="Liu W."/>
        </authorList>
    </citation>
    <scope>NUCLEOTIDE SEQUENCE</scope>
    <source>
        <strain evidence="6">S2-4</strain>
    </source>
</reference>
<evidence type="ECO:0000313" key="6">
    <source>
        <dbReference type="EMBL" id="MCO1658093.1"/>
    </source>
</evidence>
<dbReference type="SUPFAM" id="SSF53335">
    <property type="entry name" value="S-adenosyl-L-methionine-dependent methyltransferases"/>
    <property type="match status" value="1"/>
</dbReference>
<dbReference type="Pfam" id="PF08100">
    <property type="entry name" value="Dimerisation"/>
    <property type="match status" value="1"/>
</dbReference>
<keyword evidence="2" id="KW-0808">Transferase</keyword>
<dbReference type="Pfam" id="PF00891">
    <property type="entry name" value="Methyltransf_2"/>
    <property type="match status" value="1"/>
</dbReference>
<dbReference type="Gene3D" id="3.40.50.150">
    <property type="entry name" value="Vaccinia Virus protein VP39"/>
    <property type="match status" value="1"/>
</dbReference>
<gene>
    <name evidence="6" type="ORF">KDL28_23815</name>
</gene>
<keyword evidence="3" id="KW-0949">S-adenosyl-L-methionine</keyword>
<keyword evidence="7" id="KW-1185">Reference proteome</keyword>
<evidence type="ECO:0000256" key="3">
    <source>
        <dbReference type="ARBA" id="ARBA00022691"/>
    </source>
</evidence>
<dbReference type="InterPro" id="IPR036388">
    <property type="entry name" value="WH-like_DNA-bd_sf"/>
</dbReference>
<comment type="caution">
    <text evidence="6">The sequence shown here is derived from an EMBL/GenBank/DDBJ whole genome shotgun (WGS) entry which is preliminary data.</text>
</comment>
<evidence type="ECO:0000256" key="1">
    <source>
        <dbReference type="ARBA" id="ARBA00022603"/>
    </source>
</evidence>
<accession>A0ABT1A506</accession>
<evidence type="ECO:0000259" key="4">
    <source>
        <dbReference type="Pfam" id="PF00891"/>
    </source>
</evidence>
<dbReference type="InterPro" id="IPR001077">
    <property type="entry name" value="COMT_C"/>
</dbReference>
<dbReference type="PANTHER" id="PTHR43712">
    <property type="entry name" value="PUTATIVE (AFU_ORTHOLOGUE AFUA_4G14580)-RELATED"/>
    <property type="match status" value="1"/>
</dbReference>
<dbReference type="InterPro" id="IPR029063">
    <property type="entry name" value="SAM-dependent_MTases_sf"/>
</dbReference>